<evidence type="ECO:0000256" key="5">
    <source>
        <dbReference type="ARBA" id="ARBA00023244"/>
    </source>
</evidence>
<feature type="domain" description="Tetrapyrrole biosynthesis uroporphyrinogen III synthase" evidence="7">
    <location>
        <begin position="275"/>
        <end position="364"/>
    </location>
</feature>
<dbReference type="Pfam" id="PF02602">
    <property type="entry name" value="HEM4"/>
    <property type="match status" value="1"/>
</dbReference>
<dbReference type="NCBIfam" id="TIGR01469">
    <property type="entry name" value="cobA_cysG_Cterm"/>
    <property type="match status" value="1"/>
</dbReference>
<reference evidence="8" key="1">
    <citation type="journal article" date="2014" name="Front. Microbiol.">
        <title>High frequency of phylogenetically diverse reductive dehalogenase-homologous genes in deep subseafloor sedimentary metagenomes.</title>
        <authorList>
            <person name="Kawai M."/>
            <person name="Futagami T."/>
            <person name="Toyoda A."/>
            <person name="Takaki Y."/>
            <person name="Nishi S."/>
            <person name="Hori S."/>
            <person name="Arai W."/>
            <person name="Tsubouchi T."/>
            <person name="Morono Y."/>
            <person name="Uchiyama I."/>
            <person name="Ito T."/>
            <person name="Fujiyama A."/>
            <person name="Inagaki F."/>
            <person name="Takami H."/>
        </authorList>
    </citation>
    <scope>NUCLEOTIDE SEQUENCE</scope>
    <source>
        <strain evidence="8">Expedition CK06-06</strain>
    </source>
</reference>
<dbReference type="CDD" id="cd06578">
    <property type="entry name" value="HemD"/>
    <property type="match status" value="1"/>
</dbReference>
<dbReference type="FunFam" id="3.40.1010.10:FF:000001">
    <property type="entry name" value="Siroheme synthase"/>
    <property type="match status" value="1"/>
</dbReference>
<feature type="non-terminal residue" evidence="8">
    <location>
        <position position="364"/>
    </location>
</feature>
<dbReference type="EC" id="2.1.1.107" evidence="1"/>
<dbReference type="GO" id="GO:0004852">
    <property type="term" value="F:uroporphyrinogen-III synthase activity"/>
    <property type="evidence" value="ECO:0007669"/>
    <property type="project" value="InterPro"/>
</dbReference>
<dbReference type="PANTHER" id="PTHR45790:SF3">
    <property type="entry name" value="S-ADENOSYL-L-METHIONINE-DEPENDENT UROPORPHYRINOGEN III METHYLTRANSFERASE, CHLOROPLASTIC"/>
    <property type="match status" value="1"/>
</dbReference>
<evidence type="ECO:0000256" key="2">
    <source>
        <dbReference type="ARBA" id="ARBA00022603"/>
    </source>
</evidence>
<evidence type="ECO:0000256" key="4">
    <source>
        <dbReference type="ARBA" id="ARBA00022691"/>
    </source>
</evidence>
<accession>X0TT49</accession>
<dbReference type="InterPro" id="IPR014777">
    <property type="entry name" value="4pyrrole_Mease_sub1"/>
</dbReference>
<keyword evidence="2" id="KW-0489">Methyltransferase</keyword>
<dbReference type="InterPro" id="IPR014776">
    <property type="entry name" value="4pyrrole_Mease_sub2"/>
</dbReference>
<dbReference type="InterPro" id="IPR006366">
    <property type="entry name" value="CobA/CysG_C"/>
</dbReference>
<dbReference type="AlphaFoldDB" id="X0TT49"/>
<dbReference type="Gene3D" id="3.40.50.10090">
    <property type="match status" value="1"/>
</dbReference>
<dbReference type="CDD" id="cd11642">
    <property type="entry name" value="SUMT"/>
    <property type="match status" value="1"/>
</dbReference>
<dbReference type="GO" id="GO:0032259">
    <property type="term" value="P:methylation"/>
    <property type="evidence" value="ECO:0007669"/>
    <property type="project" value="UniProtKB-KW"/>
</dbReference>
<dbReference type="Gene3D" id="3.40.1010.10">
    <property type="entry name" value="Cobalt-precorrin-4 Transmethylase, Domain 1"/>
    <property type="match status" value="1"/>
</dbReference>
<feature type="domain" description="Tetrapyrrole methylase" evidence="6">
    <location>
        <begin position="11"/>
        <end position="223"/>
    </location>
</feature>
<dbReference type="InterPro" id="IPR050161">
    <property type="entry name" value="Siro_Cobalamin_biosynth"/>
</dbReference>
<evidence type="ECO:0000259" key="7">
    <source>
        <dbReference type="Pfam" id="PF02602"/>
    </source>
</evidence>
<organism evidence="8">
    <name type="scientific">marine sediment metagenome</name>
    <dbReference type="NCBI Taxonomy" id="412755"/>
    <lineage>
        <taxon>unclassified sequences</taxon>
        <taxon>metagenomes</taxon>
        <taxon>ecological metagenomes</taxon>
    </lineage>
</organism>
<dbReference type="NCBIfam" id="NF004790">
    <property type="entry name" value="PRK06136.1"/>
    <property type="match status" value="1"/>
</dbReference>
<sequence length="364" mass="39837">MKDLKDKAKGMVYLIGAGPGDPDLITVKGKDCLQKADIIVYDYLVNESLLSLARKDAEIIYVGKKSGLHTMSQKEINNLLIEKSKKGLIVARLKGGDPFIFGRGGEEAMELSKEGIKFEIIPGITSAIAVPAYAGIPLTHRDFSSTVCFITGHEDPTKEMSDINWDALAKSSGTLVFLMGIGNIEKIARKLTENGMPSHSPVAVIGSGTMPTQRTITGSLANISQKVKDAALTPPGVIVVGDVVNLREHLNWFESRPLFGKRILVTRPEDQAVDFIRALSELGAQCLLFPTIKIIPPERWEGLDRAIEGISRYDWILFTSVNGVKYFFERLRVAKKDARYLKGIKIGVIGPKTTSALMDRGISP</sequence>
<dbReference type="InterPro" id="IPR035996">
    <property type="entry name" value="4pyrrol_Methylase_sf"/>
</dbReference>
<evidence type="ECO:0000259" key="6">
    <source>
        <dbReference type="Pfam" id="PF00590"/>
    </source>
</evidence>
<keyword evidence="3" id="KW-0808">Transferase</keyword>
<dbReference type="SUPFAM" id="SSF69618">
    <property type="entry name" value="HemD-like"/>
    <property type="match status" value="1"/>
</dbReference>
<dbReference type="SUPFAM" id="SSF53790">
    <property type="entry name" value="Tetrapyrrole methylase"/>
    <property type="match status" value="1"/>
</dbReference>
<dbReference type="Gene3D" id="3.30.950.10">
    <property type="entry name" value="Methyltransferase, Cobalt-precorrin-4 Transmethylase, Domain 2"/>
    <property type="match status" value="1"/>
</dbReference>
<gene>
    <name evidence="8" type="ORF">S01H1_08812</name>
</gene>
<dbReference type="GO" id="GO:0004851">
    <property type="term" value="F:uroporphyrin-III C-methyltransferase activity"/>
    <property type="evidence" value="ECO:0007669"/>
    <property type="project" value="UniProtKB-EC"/>
</dbReference>
<evidence type="ECO:0000313" key="8">
    <source>
        <dbReference type="EMBL" id="GAF79315.1"/>
    </source>
</evidence>
<dbReference type="PANTHER" id="PTHR45790">
    <property type="entry name" value="SIROHEME SYNTHASE-RELATED"/>
    <property type="match status" value="1"/>
</dbReference>
<dbReference type="InterPro" id="IPR000878">
    <property type="entry name" value="4pyrrol_Mease"/>
</dbReference>
<keyword evidence="4" id="KW-0949">S-adenosyl-L-methionine</keyword>
<dbReference type="InterPro" id="IPR003754">
    <property type="entry name" value="4pyrrol_synth_uPrphyn_synth"/>
</dbReference>
<dbReference type="PROSITE" id="PS00839">
    <property type="entry name" value="SUMT_1"/>
    <property type="match status" value="1"/>
</dbReference>
<comment type="caution">
    <text evidence="8">The sequence shown here is derived from an EMBL/GenBank/DDBJ whole genome shotgun (WGS) entry which is preliminary data.</text>
</comment>
<dbReference type="InterPro" id="IPR003043">
    <property type="entry name" value="Uropor_MeTrfase_CS"/>
</dbReference>
<dbReference type="InterPro" id="IPR036108">
    <property type="entry name" value="4pyrrol_syn_uPrphyn_synt_sf"/>
</dbReference>
<dbReference type="GO" id="GO:0019354">
    <property type="term" value="P:siroheme biosynthetic process"/>
    <property type="evidence" value="ECO:0007669"/>
    <property type="project" value="InterPro"/>
</dbReference>
<dbReference type="Pfam" id="PF00590">
    <property type="entry name" value="TP_methylase"/>
    <property type="match status" value="1"/>
</dbReference>
<evidence type="ECO:0000256" key="1">
    <source>
        <dbReference type="ARBA" id="ARBA00012162"/>
    </source>
</evidence>
<evidence type="ECO:0000256" key="3">
    <source>
        <dbReference type="ARBA" id="ARBA00022679"/>
    </source>
</evidence>
<dbReference type="FunFam" id="3.30.950.10:FF:000001">
    <property type="entry name" value="Siroheme synthase"/>
    <property type="match status" value="1"/>
</dbReference>
<protein>
    <recommendedName>
        <fullName evidence="1">uroporphyrinogen-III C-methyltransferase</fullName>
        <ecNumber evidence="1">2.1.1.107</ecNumber>
    </recommendedName>
</protein>
<proteinExistence type="predicted"/>
<keyword evidence="5" id="KW-0627">Porphyrin biosynthesis</keyword>
<dbReference type="EMBL" id="BARS01004508">
    <property type="protein sequence ID" value="GAF79315.1"/>
    <property type="molecule type" value="Genomic_DNA"/>
</dbReference>
<dbReference type="PROSITE" id="PS00840">
    <property type="entry name" value="SUMT_2"/>
    <property type="match status" value="1"/>
</dbReference>
<name>X0TT49_9ZZZZ</name>